<name>A0A182FXU8_ANOAL</name>
<accession>A0A182FXU8</accession>
<sequence length="64" mass="6659">PWTDVSLVVRVRVGAGALGQLLQPSAASCAAAAAAVCRAGCYMLVRVSVCMCVYVSCKLLKELE</sequence>
<dbReference type="EnsemblMetazoa" id="AALB014464-RA">
    <property type="protein sequence ID" value="AALB014464-PA"/>
    <property type="gene ID" value="AALB014464"/>
</dbReference>
<proteinExistence type="predicted"/>
<reference evidence="1 2" key="1">
    <citation type="journal article" date="2017" name="G3 (Bethesda)">
        <title>The Physical Genome Mapping of Anopheles albimanus Corrected Scaffold Misassemblies and Identified Interarm Rearrangements in Genus Anopheles.</title>
        <authorList>
            <person name="Artemov G.N."/>
            <person name="Peery A.N."/>
            <person name="Jiang X."/>
            <person name="Tu Z."/>
            <person name="Stegniy V.N."/>
            <person name="Sharakhova M.V."/>
            <person name="Sharakhov I.V."/>
        </authorList>
    </citation>
    <scope>NUCLEOTIDE SEQUENCE [LARGE SCALE GENOMIC DNA]</scope>
    <source>
        <strain evidence="1 2">ALBI9_A</strain>
    </source>
</reference>
<dbReference type="AlphaFoldDB" id="A0A182FXU8"/>
<dbReference type="VEuPathDB" id="VectorBase:AALB014464"/>
<dbReference type="Proteomes" id="UP000069272">
    <property type="component" value="Chromosome 3L"/>
</dbReference>
<evidence type="ECO:0000313" key="2">
    <source>
        <dbReference type="Proteomes" id="UP000069272"/>
    </source>
</evidence>
<keyword evidence="2" id="KW-1185">Reference proteome</keyword>
<organism evidence="1 2">
    <name type="scientific">Anopheles albimanus</name>
    <name type="common">New world malaria mosquito</name>
    <dbReference type="NCBI Taxonomy" id="7167"/>
    <lineage>
        <taxon>Eukaryota</taxon>
        <taxon>Metazoa</taxon>
        <taxon>Ecdysozoa</taxon>
        <taxon>Arthropoda</taxon>
        <taxon>Hexapoda</taxon>
        <taxon>Insecta</taxon>
        <taxon>Pterygota</taxon>
        <taxon>Neoptera</taxon>
        <taxon>Endopterygota</taxon>
        <taxon>Diptera</taxon>
        <taxon>Nematocera</taxon>
        <taxon>Culicoidea</taxon>
        <taxon>Culicidae</taxon>
        <taxon>Anophelinae</taxon>
        <taxon>Anopheles</taxon>
    </lineage>
</organism>
<protein>
    <submittedName>
        <fullName evidence="1">Uncharacterized protein</fullName>
    </submittedName>
</protein>
<reference evidence="1" key="2">
    <citation type="submission" date="2022-08" db="UniProtKB">
        <authorList>
            <consortium name="EnsemblMetazoa"/>
        </authorList>
    </citation>
    <scope>IDENTIFICATION</scope>
    <source>
        <strain evidence="1">STECLA/ALBI9_A</strain>
    </source>
</reference>
<evidence type="ECO:0000313" key="1">
    <source>
        <dbReference type="EnsemblMetazoa" id="AALB014464-PA"/>
    </source>
</evidence>